<organism evidence="3 4">
    <name type="scientific">Centaurea solstitialis</name>
    <name type="common">yellow star-thistle</name>
    <dbReference type="NCBI Taxonomy" id="347529"/>
    <lineage>
        <taxon>Eukaryota</taxon>
        <taxon>Viridiplantae</taxon>
        <taxon>Streptophyta</taxon>
        <taxon>Embryophyta</taxon>
        <taxon>Tracheophyta</taxon>
        <taxon>Spermatophyta</taxon>
        <taxon>Magnoliopsida</taxon>
        <taxon>eudicotyledons</taxon>
        <taxon>Gunneridae</taxon>
        <taxon>Pentapetalae</taxon>
        <taxon>asterids</taxon>
        <taxon>campanulids</taxon>
        <taxon>Asterales</taxon>
        <taxon>Asteraceae</taxon>
        <taxon>Carduoideae</taxon>
        <taxon>Cardueae</taxon>
        <taxon>Centaureinae</taxon>
        <taxon>Centaurea</taxon>
    </lineage>
</organism>
<reference evidence="3" key="1">
    <citation type="submission" date="2023-03" db="EMBL/GenBank/DDBJ databases">
        <title>Chromosome-scale reference genome and RAD-based genetic map of yellow starthistle (Centaurea solstitialis) reveal putative structural variation and QTLs associated with invader traits.</title>
        <authorList>
            <person name="Reatini B."/>
            <person name="Cang F.A."/>
            <person name="Jiang Q."/>
            <person name="Mckibben M.T.W."/>
            <person name="Barker M.S."/>
            <person name="Rieseberg L.H."/>
            <person name="Dlugosch K.M."/>
        </authorList>
    </citation>
    <scope>NUCLEOTIDE SEQUENCE</scope>
    <source>
        <strain evidence="3">CAN-66</strain>
        <tissue evidence="3">Leaf</tissue>
    </source>
</reference>
<feature type="compositionally biased region" description="Polar residues" evidence="1">
    <location>
        <begin position="560"/>
        <end position="581"/>
    </location>
</feature>
<feature type="region of interest" description="Disordered" evidence="1">
    <location>
        <begin position="557"/>
        <end position="606"/>
    </location>
</feature>
<sequence>MKSSFEKFGRKLTMHKSDGKEKKDHHQASGLLDEVVQASKDMQDIRNCYDGLISAAAAMTNSIYEFSESLHEMGNCLLDKTITDADGESGRVLSTLGNIQSELRKISDIYRSYVIVTITNPSESLLSELRKVEEMKLQCDEKREAYEYMISQHKEKGKLRSGKADSSIAHKLEEAQDEYNTLARLCAFRVKSLKEGQCRSLLTQATRHHAAQMDFFRKGFKVLEAVDPVIRIVAEKHRIDYQLAKLDNGNAGQGESMNSHESFDDEGLSFDYGQRKQGLDSFGTSSNPMEVDPLDIPHLQVPTLDDREINHYKHQGEQLFGRQTQTHTSYSAPLYPDFGDSSERPKETRRNVSYVLPPPAEAKSPASRTPTSVPQTNPFHNLQPPLPVDHEKQEKDSGNDNTSTPTSTSKPRSSIKNGNGVNPSIQLPSPPSGGERFRRDAQTTFDGKLDNRRHAYSGPLPPTKAFSGKIATSNGPISSTELPPMRRSVSPQPLSSPKINELHELPRPPGGLAFSKAGVSPGGASAASSFFKNQDTNKIHAAGAAAPLPPPPLVVPRSFSVHSSNPSAMVSRRIQSPQITGGKQDEVSSPPLTPILLSNRRSTGHI</sequence>
<feature type="compositionally biased region" description="Polar residues" evidence="1">
    <location>
        <begin position="415"/>
        <end position="427"/>
    </location>
</feature>
<dbReference type="EMBL" id="JARYMX010000007">
    <property type="protein sequence ID" value="KAJ9540272.1"/>
    <property type="molecule type" value="Genomic_DNA"/>
</dbReference>
<feature type="compositionally biased region" description="Low complexity" evidence="1">
    <location>
        <begin position="517"/>
        <end position="529"/>
    </location>
</feature>
<comment type="caution">
    <text evidence="3">The sequence shown here is derived from an EMBL/GenBank/DDBJ whole genome shotgun (WGS) entry which is preliminary data.</text>
</comment>
<evidence type="ECO:0000259" key="2">
    <source>
        <dbReference type="Pfam" id="PF16746"/>
    </source>
</evidence>
<name>A0AA38VZ22_9ASTR</name>
<dbReference type="Pfam" id="PF16746">
    <property type="entry name" value="BAR_3"/>
    <property type="match status" value="1"/>
</dbReference>
<feature type="compositionally biased region" description="Polar residues" evidence="1">
    <location>
        <begin position="321"/>
        <end position="331"/>
    </location>
</feature>
<dbReference type="AlphaFoldDB" id="A0AA38VZ22"/>
<dbReference type="Gene3D" id="1.20.1270.60">
    <property type="entry name" value="Arfaptin homology (AH) domain/BAR domain"/>
    <property type="match status" value="1"/>
</dbReference>
<accession>A0AA38VZ22</accession>
<protein>
    <recommendedName>
        <fullName evidence="2">BAR domain-containing protein</fullName>
    </recommendedName>
</protein>
<dbReference type="InterPro" id="IPR027267">
    <property type="entry name" value="AH/BAR_dom_sf"/>
</dbReference>
<evidence type="ECO:0000313" key="3">
    <source>
        <dbReference type="EMBL" id="KAJ9540272.1"/>
    </source>
</evidence>
<dbReference type="CDD" id="cd07307">
    <property type="entry name" value="BAR"/>
    <property type="match status" value="1"/>
</dbReference>
<dbReference type="InterPro" id="IPR004148">
    <property type="entry name" value="BAR_dom"/>
</dbReference>
<feature type="compositionally biased region" description="Polar residues" evidence="1">
    <location>
        <begin position="470"/>
        <end position="481"/>
    </location>
</feature>
<dbReference type="SUPFAM" id="SSF103657">
    <property type="entry name" value="BAR/IMD domain-like"/>
    <property type="match status" value="1"/>
</dbReference>
<dbReference type="PANTHER" id="PTHR34119:SF21">
    <property type="entry name" value="BAR DOMAIN-CONTAINING PROTEIN"/>
    <property type="match status" value="1"/>
</dbReference>
<evidence type="ECO:0000256" key="1">
    <source>
        <dbReference type="SAM" id="MobiDB-lite"/>
    </source>
</evidence>
<feature type="region of interest" description="Disordered" evidence="1">
    <location>
        <begin position="318"/>
        <end position="529"/>
    </location>
</feature>
<dbReference type="Proteomes" id="UP001172457">
    <property type="component" value="Chromosome 7"/>
</dbReference>
<dbReference type="GO" id="GO:0005737">
    <property type="term" value="C:cytoplasm"/>
    <property type="evidence" value="ECO:0007669"/>
    <property type="project" value="InterPro"/>
</dbReference>
<keyword evidence="4" id="KW-1185">Reference proteome</keyword>
<evidence type="ECO:0000313" key="4">
    <source>
        <dbReference type="Proteomes" id="UP001172457"/>
    </source>
</evidence>
<dbReference type="PANTHER" id="PTHR34119">
    <property type="entry name" value="HYDROXYPROLINE-RICH GLYCOPROTEIN-LIKE"/>
    <property type="match status" value="1"/>
</dbReference>
<proteinExistence type="predicted"/>
<feature type="compositionally biased region" description="Polar residues" evidence="1">
    <location>
        <begin position="489"/>
        <end position="498"/>
    </location>
</feature>
<feature type="domain" description="BAR" evidence="2">
    <location>
        <begin position="34"/>
        <end position="235"/>
    </location>
</feature>
<feature type="compositionally biased region" description="Basic and acidic residues" evidence="1">
    <location>
        <begin position="341"/>
        <end position="350"/>
    </location>
</feature>
<feature type="compositionally biased region" description="Basic and acidic residues" evidence="1">
    <location>
        <begin position="435"/>
        <end position="453"/>
    </location>
</feature>
<feature type="compositionally biased region" description="Basic and acidic residues" evidence="1">
    <location>
        <begin position="388"/>
        <end position="398"/>
    </location>
</feature>
<gene>
    <name evidence="3" type="ORF">OSB04_026778</name>
</gene>
<feature type="compositionally biased region" description="Low complexity" evidence="1">
    <location>
        <begin position="402"/>
        <end position="414"/>
    </location>
</feature>
<dbReference type="InterPro" id="IPR037488">
    <property type="entry name" value="At2g33490-like"/>
</dbReference>
<feature type="compositionally biased region" description="Polar residues" evidence="1">
    <location>
        <begin position="366"/>
        <end position="380"/>
    </location>
</feature>